<dbReference type="GO" id="GO:0016020">
    <property type="term" value="C:membrane"/>
    <property type="evidence" value="ECO:0007669"/>
    <property type="project" value="UniProtKB-SubCell"/>
</dbReference>
<organism evidence="12 13">
    <name type="scientific">Metallosphaera cuprina (strain Ar-4)</name>
    <dbReference type="NCBI Taxonomy" id="1006006"/>
    <lineage>
        <taxon>Archaea</taxon>
        <taxon>Thermoproteota</taxon>
        <taxon>Thermoprotei</taxon>
        <taxon>Sulfolobales</taxon>
        <taxon>Sulfolobaceae</taxon>
        <taxon>Metallosphaera</taxon>
    </lineage>
</organism>
<evidence type="ECO:0000256" key="5">
    <source>
        <dbReference type="ARBA" id="ARBA00022989"/>
    </source>
</evidence>
<name>F4G3L4_METCR</name>
<sequence>MKAGVVLSSIGLADSAYLLYVTSEGRNPSYCNISSTIDCGKVEFSPFSHFFGVPDALLGVLFFIVTLSLWILNKTVTLRYLWILGSVFVFYLVYTEFLIGSLCIYCTIAQACCLLQGITFMS</sequence>
<dbReference type="CDD" id="cd12918">
    <property type="entry name" value="VKOR_arc"/>
    <property type="match status" value="1"/>
</dbReference>
<dbReference type="GO" id="GO:0048038">
    <property type="term" value="F:quinone binding"/>
    <property type="evidence" value="ECO:0007669"/>
    <property type="project" value="UniProtKB-KW"/>
</dbReference>
<proteinExistence type="inferred from homology"/>
<dbReference type="AlphaFoldDB" id="F4G3L4"/>
<evidence type="ECO:0000256" key="4">
    <source>
        <dbReference type="ARBA" id="ARBA00022719"/>
    </source>
</evidence>
<keyword evidence="8" id="KW-1015">Disulfide bond</keyword>
<accession>F4G3L4</accession>
<feature type="domain" description="Vitamin K epoxide reductase" evidence="11">
    <location>
        <begin position="2"/>
        <end position="122"/>
    </location>
</feature>
<protein>
    <submittedName>
        <fullName evidence="12">Vitamin K epoxide reductase</fullName>
    </submittedName>
</protein>
<dbReference type="Proteomes" id="UP000007812">
    <property type="component" value="Chromosome"/>
</dbReference>
<evidence type="ECO:0000256" key="1">
    <source>
        <dbReference type="ARBA" id="ARBA00004141"/>
    </source>
</evidence>
<dbReference type="PATRIC" id="fig|1006006.8.peg.1275"/>
<dbReference type="InterPro" id="IPR038354">
    <property type="entry name" value="VKOR_sf"/>
</dbReference>
<dbReference type="GeneID" id="10493470"/>
<dbReference type="Gene3D" id="1.20.1440.130">
    <property type="entry name" value="VKOR domain"/>
    <property type="match status" value="1"/>
</dbReference>
<dbReference type="NCBIfam" id="NF011480">
    <property type="entry name" value="PRK14889.1-4"/>
    <property type="match status" value="1"/>
</dbReference>
<evidence type="ECO:0000313" key="12">
    <source>
        <dbReference type="EMBL" id="AEB95384.1"/>
    </source>
</evidence>
<dbReference type="SMART" id="SM00756">
    <property type="entry name" value="VKc"/>
    <property type="match status" value="1"/>
</dbReference>
<keyword evidence="9" id="KW-0676">Redox-active center</keyword>
<keyword evidence="6" id="KW-0560">Oxidoreductase</keyword>
<evidence type="ECO:0000256" key="6">
    <source>
        <dbReference type="ARBA" id="ARBA00023002"/>
    </source>
</evidence>
<evidence type="ECO:0000256" key="7">
    <source>
        <dbReference type="ARBA" id="ARBA00023136"/>
    </source>
</evidence>
<keyword evidence="4" id="KW-0874">Quinone</keyword>
<dbReference type="GO" id="GO:0016491">
    <property type="term" value="F:oxidoreductase activity"/>
    <property type="evidence" value="ECO:0007669"/>
    <property type="project" value="UniProtKB-KW"/>
</dbReference>
<evidence type="ECO:0000256" key="2">
    <source>
        <dbReference type="ARBA" id="ARBA00006214"/>
    </source>
</evidence>
<evidence type="ECO:0000256" key="9">
    <source>
        <dbReference type="ARBA" id="ARBA00023284"/>
    </source>
</evidence>
<dbReference type="EMBL" id="CP002656">
    <property type="protein sequence ID" value="AEB95384.1"/>
    <property type="molecule type" value="Genomic_DNA"/>
</dbReference>
<evidence type="ECO:0000256" key="3">
    <source>
        <dbReference type="ARBA" id="ARBA00022692"/>
    </source>
</evidence>
<feature type="transmembrane region" description="Helical" evidence="10">
    <location>
        <begin position="56"/>
        <end position="73"/>
    </location>
</feature>
<dbReference type="InterPro" id="IPR012932">
    <property type="entry name" value="VKOR"/>
</dbReference>
<dbReference type="OrthoDB" id="29240at2157"/>
<keyword evidence="5 10" id="KW-1133">Transmembrane helix</keyword>
<keyword evidence="13" id="KW-1185">Reference proteome</keyword>
<dbReference type="KEGG" id="mcn:Mcup_1279"/>
<comment type="subcellular location">
    <subcellularLocation>
        <location evidence="1">Membrane</location>
        <topology evidence="1">Multi-pass membrane protein</topology>
    </subcellularLocation>
</comment>
<dbReference type="HOGENOM" id="CLU_1901974_0_0_2"/>
<comment type="similarity">
    <text evidence="2">Belongs to the VKOR family.</text>
</comment>
<keyword evidence="7 10" id="KW-0472">Membrane</keyword>
<evidence type="ECO:0000259" key="11">
    <source>
        <dbReference type="SMART" id="SM00756"/>
    </source>
</evidence>
<reference evidence="12 13" key="1">
    <citation type="journal article" date="2011" name="J. Bacteriol.">
        <title>Complete genome sequence of Metallosphaera cuprina, a metal sulfide-oxidizing archaeon from a hot spring.</title>
        <authorList>
            <person name="Liu L.J."/>
            <person name="You X.Y."/>
            <person name="Zheng H."/>
            <person name="Wang S."/>
            <person name="Jiang C.Y."/>
            <person name="Liu S.J."/>
        </authorList>
    </citation>
    <scope>NUCLEOTIDE SEQUENCE [LARGE SCALE GENOMIC DNA]</scope>
    <source>
        <strain evidence="12 13">Ar-4</strain>
    </source>
</reference>
<dbReference type="eggNOG" id="arCOG03749">
    <property type="taxonomic scope" value="Archaea"/>
</dbReference>
<gene>
    <name evidence="12" type="ordered locus">Mcup_1279</name>
</gene>
<evidence type="ECO:0000256" key="10">
    <source>
        <dbReference type="SAM" id="Phobius"/>
    </source>
</evidence>
<evidence type="ECO:0000313" key="13">
    <source>
        <dbReference type="Proteomes" id="UP000007812"/>
    </source>
</evidence>
<dbReference type="STRING" id="1006006.Mcup_1279"/>
<keyword evidence="3 10" id="KW-0812">Transmembrane</keyword>
<dbReference type="Pfam" id="PF07884">
    <property type="entry name" value="VKOR"/>
    <property type="match status" value="1"/>
</dbReference>
<feature type="transmembrane region" description="Helical" evidence="10">
    <location>
        <begin position="80"/>
        <end position="102"/>
    </location>
</feature>
<dbReference type="RefSeq" id="WP_013737882.1">
    <property type="nucleotide sequence ID" value="NC_015435.1"/>
</dbReference>
<evidence type="ECO:0000256" key="8">
    <source>
        <dbReference type="ARBA" id="ARBA00023157"/>
    </source>
</evidence>